<comment type="similarity">
    <text evidence="2 7">Belongs to the glutathione peroxidase family.</text>
</comment>
<evidence type="ECO:0000313" key="9">
    <source>
        <dbReference type="Proteomes" id="UP001233172"/>
    </source>
</evidence>
<keyword evidence="9" id="KW-1185">Reference proteome</keyword>
<accession>A0AAD8AX69</accession>
<dbReference type="GO" id="GO:0006979">
    <property type="term" value="P:response to oxidative stress"/>
    <property type="evidence" value="ECO:0007669"/>
    <property type="project" value="InterPro"/>
</dbReference>
<evidence type="ECO:0000313" key="8">
    <source>
        <dbReference type="EMBL" id="KAK0043462.1"/>
    </source>
</evidence>
<dbReference type="PIRSF" id="PIRSF000303">
    <property type="entry name" value="Glutathion_perox"/>
    <property type="match status" value="1"/>
</dbReference>
<dbReference type="Proteomes" id="UP001233172">
    <property type="component" value="Unassembled WGS sequence"/>
</dbReference>
<dbReference type="EMBL" id="JASAOG010000216">
    <property type="protein sequence ID" value="KAK0043462.1"/>
    <property type="molecule type" value="Genomic_DNA"/>
</dbReference>
<dbReference type="SUPFAM" id="SSF52833">
    <property type="entry name" value="Thioredoxin-like"/>
    <property type="match status" value="1"/>
</dbReference>
<reference evidence="8" key="1">
    <citation type="journal article" date="2023" name="PLoS Negl. Trop. Dis.">
        <title>A genome sequence for Biomphalaria pfeifferi, the major vector snail for the human-infecting parasite Schistosoma mansoni.</title>
        <authorList>
            <person name="Bu L."/>
            <person name="Lu L."/>
            <person name="Laidemitt M.R."/>
            <person name="Zhang S.M."/>
            <person name="Mutuku M."/>
            <person name="Mkoji G."/>
            <person name="Steinauer M."/>
            <person name="Loker E.S."/>
        </authorList>
    </citation>
    <scope>NUCLEOTIDE SEQUENCE</scope>
    <source>
        <strain evidence="8">KasaAsao</strain>
    </source>
</reference>
<keyword evidence="3" id="KW-0964">Secreted</keyword>
<keyword evidence="5" id="KW-0732">Signal</keyword>
<gene>
    <name evidence="8" type="ORF">Bpfe_027116</name>
</gene>
<organism evidence="8 9">
    <name type="scientific">Biomphalaria pfeifferi</name>
    <name type="common">Bloodfluke planorb</name>
    <name type="synonym">Freshwater snail</name>
    <dbReference type="NCBI Taxonomy" id="112525"/>
    <lineage>
        <taxon>Eukaryota</taxon>
        <taxon>Metazoa</taxon>
        <taxon>Spiralia</taxon>
        <taxon>Lophotrochozoa</taxon>
        <taxon>Mollusca</taxon>
        <taxon>Gastropoda</taxon>
        <taxon>Heterobranchia</taxon>
        <taxon>Euthyneura</taxon>
        <taxon>Panpulmonata</taxon>
        <taxon>Hygrophila</taxon>
        <taxon>Lymnaeoidea</taxon>
        <taxon>Planorbidae</taxon>
        <taxon>Biomphalaria</taxon>
    </lineage>
</organism>
<comment type="caution">
    <text evidence="8">The sequence shown here is derived from an EMBL/GenBank/DDBJ whole genome shotgun (WGS) entry which is preliminary data.</text>
</comment>
<evidence type="ECO:0000256" key="1">
    <source>
        <dbReference type="ARBA" id="ARBA00004613"/>
    </source>
</evidence>
<name>A0AAD8AX69_BIOPF</name>
<dbReference type="PANTHER" id="PTHR11592">
    <property type="entry name" value="GLUTATHIONE PEROXIDASE"/>
    <property type="match status" value="1"/>
</dbReference>
<sequence length="143" mass="15785">MNALQSQYGSQGFVILGFPCNQFLKQEPGANGTEIMNGIKYVRPGGGFVPNFQIFEKIDVNGAQEHPLFTYLKSYCPPTVVSFNPSILFYTPIKASDVAWNWESFLIGYDGKVSKRTIPQTDPDKLAADIESELSRAKSAIIG</sequence>
<dbReference type="GO" id="GO:0004602">
    <property type="term" value="F:glutathione peroxidase activity"/>
    <property type="evidence" value="ECO:0007669"/>
    <property type="project" value="TreeGrafter"/>
</dbReference>
<evidence type="ECO:0000256" key="3">
    <source>
        <dbReference type="ARBA" id="ARBA00022525"/>
    </source>
</evidence>
<evidence type="ECO:0000256" key="7">
    <source>
        <dbReference type="RuleBase" id="RU000499"/>
    </source>
</evidence>
<dbReference type="InterPro" id="IPR000889">
    <property type="entry name" value="Glutathione_peroxidase"/>
</dbReference>
<dbReference type="PROSITE" id="PS00763">
    <property type="entry name" value="GLUTATHIONE_PEROXID_2"/>
    <property type="match status" value="1"/>
</dbReference>
<protein>
    <recommendedName>
        <fullName evidence="7">Glutathione peroxidase</fullName>
    </recommendedName>
</protein>
<evidence type="ECO:0000256" key="4">
    <source>
        <dbReference type="ARBA" id="ARBA00022559"/>
    </source>
</evidence>
<reference evidence="8" key="2">
    <citation type="submission" date="2023-04" db="EMBL/GenBank/DDBJ databases">
        <authorList>
            <person name="Bu L."/>
            <person name="Lu L."/>
            <person name="Laidemitt M.R."/>
            <person name="Zhang S.M."/>
            <person name="Mutuku M."/>
            <person name="Mkoji G."/>
            <person name="Steinauer M."/>
            <person name="Loker E.S."/>
        </authorList>
    </citation>
    <scope>NUCLEOTIDE SEQUENCE</scope>
    <source>
        <strain evidence="8">KasaAsao</strain>
        <tissue evidence="8">Whole Snail</tissue>
    </source>
</reference>
<evidence type="ECO:0000256" key="5">
    <source>
        <dbReference type="ARBA" id="ARBA00022729"/>
    </source>
</evidence>
<dbReference type="Pfam" id="PF00255">
    <property type="entry name" value="GSHPx"/>
    <property type="match status" value="1"/>
</dbReference>
<dbReference type="AlphaFoldDB" id="A0AAD8AX69"/>
<proteinExistence type="inferred from homology"/>
<evidence type="ECO:0000256" key="2">
    <source>
        <dbReference type="ARBA" id="ARBA00006926"/>
    </source>
</evidence>
<comment type="subcellular location">
    <subcellularLocation>
        <location evidence="1">Secreted</location>
    </subcellularLocation>
</comment>
<dbReference type="PROSITE" id="PS51355">
    <property type="entry name" value="GLUTATHIONE_PEROXID_3"/>
    <property type="match status" value="1"/>
</dbReference>
<dbReference type="InterPro" id="IPR036249">
    <property type="entry name" value="Thioredoxin-like_sf"/>
</dbReference>
<keyword evidence="4 7" id="KW-0575">Peroxidase</keyword>
<dbReference type="PRINTS" id="PR01011">
    <property type="entry name" value="GLUTPROXDASE"/>
</dbReference>
<dbReference type="InterPro" id="IPR029760">
    <property type="entry name" value="GPX_CS"/>
</dbReference>
<evidence type="ECO:0000256" key="6">
    <source>
        <dbReference type="ARBA" id="ARBA00023002"/>
    </source>
</evidence>
<dbReference type="GO" id="GO:0005576">
    <property type="term" value="C:extracellular region"/>
    <property type="evidence" value="ECO:0007669"/>
    <property type="project" value="UniProtKB-SubCell"/>
</dbReference>
<dbReference type="PANTHER" id="PTHR11592:SF88">
    <property type="entry name" value="GLUTATHIONE PEROXIDASE-RELATED"/>
    <property type="match status" value="1"/>
</dbReference>
<keyword evidence="6 7" id="KW-0560">Oxidoreductase</keyword>
<dbReference type="Gene3D" id="3.40.30.10">
    <property type="entry name" value="Glutaredoxin"/>
    <property type="match status" value="1"/>
</dbReference>